<dbReference type="AlphaFoldDB" id="A0A562QND2"/>
<dbReference type="RefSeq" id="WP_020607815.1">
    <property type="nucleotide sequence ID" value="NZ_CP104172.1"/>
</dbReference>
<organism evidence="2 3">
    <name type="scientific">Bradyrhizobium huanghuaihaiense</name>
    <dbReference type="NCBI Taxonomy" id="990078"/>
    <lineage>
        <taxon>Bacteria</taxon>
        <taxon>Pseudomonadati</taxon>
        <taxon>Pseudomonadota</taxon>
        <taxon>Alphaproteobacteria</taxon>
        <taxon>Hyphomicrobiales</taxon>
        <taxon>Nitrobacteraceae</taxon>
        <taxon>Bradyrhizobium</taxon>
    </lineage>
</organism>
<keyword evidence="1" id="KW-0812">Transmembrane</keyword>
<evidence type="ECO:0000313" key="2">
    <source>
        <dbReference type="EMBL" id="TWI58249.1"/>
    </source>
</evidence>
<proteinExistence type="predicted"/>
<keyword evidence="1" id="KW-0472">Membrane</keyword>
<evidence type="ECO:0000313" key="3">
    <source>
        <dbReference type="Proteomes" id="UP000316291"/>
    </source>
</evidence>
<protein>
    <submittedName>
        <fullName evidence="2">Uncharacterized protein</fullName>
    </submittedName>
</protein>
<accession>A0A562QND2</accession>
<keyword evidence="3" id="KW-1185">Reference proteome</keyword>
<feature type="transmembrane region" description="Helical" evidence="1">
    <location>
        <begin position="16"/>
        <end position="37"/>
    </location>
</feature>
<keyword evidence="1" id="KW-1133">Transmembrane helix</keyword>
<dbReference type="EMBL" id="VLLA01000045">
    <property type="protein sequence ID" value="TWI58249.1"/>
    <property type="molecule type" value="Genomic_DNA"/>
</dbReference>
<sequence>MGMREASIERGSVGHWGYALLYLAGFAMIAGLIKFGADYYLLKQDFKAVQCSAAYWKAQALGHHPKPCPVSP</sequence>
<evidence type="ECO:0000256" key="1">
    <source>
        <dbReference type="SAM" id="Phobius"/>
    </source>
</evidence>
<comment type="caution">
    <text evidence="2">The sequence shown here is derived from an EMBL/GenBank/DDBJ whole genome shotgun (WGS) entry which is preliminary data.</text>
</comment>
<dbReference type="Proteomes" id="UP000316291">
    <property type="component" value="Unassembled WGS sequence"/>
</dbReference>
<name>A0A562QND2_9BRAD</name>
<gene>
    <name evidence="2" type="ORF">IQ16_08222</name>
</gene>
<reference evidence="2 3" key="1">
    <citation type="journal article" date="2015" name="Stand. Genomic Sci.">
        <title>Genomic Encyclopedia of Bacterial and Archaeal Type Strains, Phase III: the genomes of soil and plant-associated and newly described type strains.</title>
        <authorList>
            <person name="Whitman W.B."/>
            <person name="Woyke T."/>
            <person name="Klenk H.P."/>
            <person name="Zhou Y."/>
            <person name="Lilburn T.G."/>
            <person name="Beck B.J."/>
            <person name="De Vos P."/>
            <person name="Vandamme P."/>
            <person name="Eisen J.A."/>
            <person name="Garrity G."/>
            <person name="Hugenholtz P."/>
            <person name="Kyrpides N.C."/>
        </authorList>
    </citation>
    <scope>NUCLEOTIDE SEQUENCE [LARGE SCALE GENOMIC DNA]</scope>
    <source>
        <strain evidence="2 3">CGMCC 1.10948</strain>
    </source>
</reference>